<dbReference type="Proteomes" id="UP000738349">
    <property type="component" value="Unassembled WGS sequence"/>
</dbReference>
<gene>
    <name evidence="2" type="ORF">EDB81DRAFT_765801</name>
</gene>
<accession>A0A9P9IL72</accession>
<name>A0A9P9IL72_9HYPO</name>
<proteinExistence type="predicted"/>
<sequence length="145" mass="16174">MFLHLMVGEIGRHVLVVANGKRKVNEESETGPDDVRSAGQIIQSNEENADRDLEKSSHDPIMTERLMSLLTSAPLSPAKPPLRILGFPIEVLLKNAKYRPAQSAEGSERDHDGDEDEDEAYRKRRCKRRHSHGPKAIQLQTGQAG</sequence>
<dbReference type="AlphaFoldDB" id="A0A9P9IL72"/>
<feature type="region of interest" description="Disordered" evidence="1">
    <location>
        <begin position="23"/>
        <end position="58"/>
    </location>
</feature>
<organism evidence="2 3">
    <name type="scientific">Dactylonectria macrodidyma</name>
    <dbReference type="NCBI Taxonomy" id="307937"/>
    <lineage>
        <taxon>Eukaryota</taxon>
        <taxon>Fungi</taxon>
        <taxon>Dikarya</taxon>
        <taxon>Ascomycota</taxon>
        <taxon>Pezizomycotina</taxon>
        <taxon>Sordariomycetes</taxon>
        <taxon>Hypocreomycetidae</taxon>
        <taxon>Hypocreales</taxon>
        <taxon>Nectriaceae</taxon>
        <taxon>Dactylonectria</taxon>
    </lineage>
</organism>
<feature type="compositionally biased region" description="Basic residues" evidence="1">
    <location>
        <begin position="122"/>
        <end position="133"/>
    </location>
</feature>
<evidence type="ECO:0000313" key="2">
    <source>
        <dbReference type="EMBL" id="KAH7124442.1"/>
    </source>
</evidence>
<comment type="caution">
    <text evidence="2">The sequence shown here is derived from an EMBL/GenBank/DDBJ whole genome shotgun (WGS) entry which is preliminary data.</text>
</comment>
<dbReference type="EMBL" id="JAGMUV010000022">
    <property type="protein sequence ID" value="KAH7124442.1"/>
    <property type="molecule type" value="Genomic_DNA"/>
</dbReference>
<evidence type="ECO:0000256" key="1">
    <source>
        <dbReference type="SAM" id="MobiDB-lite"/>
    </source>
</evidence>
<feature type="region of interest" description="Disordered" evidence="1">
    <location>
        <begin position="98"/>
        <end position="145"/>
    </location>
</feature>
<reference evidence="2" key="1">
    <citation type="journal article" date="2021" name="Nat. Commun.">
        <title>Genetic determinants of endophytism in the Arabidopsis root mycobiome.</title>
        <authorList>
            <person name="Mesny F."/>
            <person name="Miyauchi S."/>
            <person name="Thiergart T."/>
            <person name="Pickel B."/>
            <person name="Atanasova L."/>
            <person name="Karlsson M."/>
            <person name="Huettel B."/>
            <person name="Barry K.W."/>
            <person name="Haridas S."/>
            <person name="Chen C."/>
            <person name="Bauer D."/>
            <person name="Andreopoulos W."/>
            <person name="Pangilinan J."/>
            <person name="LaButti K."/>
            <person name="Riley R."/>
            <person name="Lipzen A."/>
            <person name="Clum A."/>
            <person name="Drula E."/>
            <person name="Henrissat B."/>
            <person name="Kohler A."/>
            <person name="Grigoriev I.V."/>
            <person name="Martin F.M."/>
            <person name="Hacquard S."/>
        </authorList>
    </citation>
    <scope>NUCLEOTIDE SEQUENCE</scope>
    <source>
        <strain evidence="2">MPI-CAGE-AT-0147</strain>
    </source>
</reference>
<protein>
    <submittedName>
        <fullName evidence="2">Uncharacterized protein</fullName>
    </submittedName>
</protein>
<evidence type="ECO:0000313" key="3">
    <source>
        <dbReference type="Proteomes" id="UP000738349"/>
    </source>
</evidence>
<keyword evidence="3" id="KW-1185">Reference proteome</keyword>
<feature type="compositionally biased region" description="Basic and acidic residues" evidence="1">
    <location>
        <begin position="48"/>
        <end position="58"/>
    </location>
</feature>